<dbReference type="SUPFAM" id="SSF54373">
    <property type="entry name" value="FAD-linked reductases, C-terminal domain"/>
    <property type="match status" value="1"/>
</dbReference>
<dbReference type="InterPro" id="IPR036188">
    <property type="entry name" value="FAD/NAD-bd_sf"/>
</dbReference>
<keyword evidence="2" id="KW-0274">FAD</keyword>
<dbReference type="InterPro" id="IPR012132">
    <property type="entry name" value="GMC_OxRdtase"/>
</dbReference>
<gene>
    <name evidence="4" type="ORF">BDV25DRAFT_169314</name>
</gene>
<comment type="cofactor">
    <cofactor evidence="2">
        <name>FAD</name>
        <dbReference type="ChEBI" id="CHEBI:57692"/>
    </cofactor>
</comment>
<comment type="similarity">
    <text evidence="1">Belongs to the GMC oxidoreductase family.</text>
</comment>
<dbReference type="Gene3D" id="3.30.560.10">
    <property type="entry name" value="Glucose Oxidase, domain 3"/>
    <property type="match status" value="1"/>
</dbReference>
<proteinExistence type="inferred from homology"/>
<feature type="binding site" evidence="2">
    <location>
        <position position="239"/>
    </location>
    <ligand>
        <name>FAD</name>
        <dbReference type="ChEBI" id="CHEBI:57692"/>
    </ligand>
</feature>
<dbReference type="GO" id="GO:0016614">
    <property type="term" value="F:oxidoreductase activity, acting on CH-OH group of donors"/>
    <property type="evidence" value="ECO:0007669"/>
    <property type="project" value="InterPro"/>
</dbReference>
<dbReference type="SUPFAM" id="SSF51905">
    <property type="entry name" value="FAD/NAD(P)-binding domain"/>
    <property type="match status" value="1"/>
</dbReference>
<dbReference type="PANTHER" id="PTHR11552">
    <property type="entry name" value="GLUCOSE-METHANOL-CHOLINE GMC OXIDOREDUCTASE"/>
    <property type="match status" value="1"/>
</dbReference>
<dbReference type="InterPro" id="IPR000172">
    <property type="entry name" value="GMC_OxRdtase_N"/>
</dbReference>
<dbReference type="PANTHER" id="PTHR11552:SF210">
    <property type="entry name" value="GLUCOSE-METHANOL-CHOLINE OXIDOREDUCTASE N-TERMINAL DOMAIN-CONTAINING PROTEIN-RELATED"/>
    <property type="match status" value="1"/>
</dbReference>
<dbReference type="AlphaFoldDB" id="A0A5N6U974"/>
<dbReference type="GO" id="GO:0050660">
    <property type="term" value="F:flavin adenine dinucleotide binding"/>
    <property type="evidence" value="ECO:0007669"/>
    <property type="project" value="InterPro"/>
</dbReference>
<dbReference type="InterPro" id="IPR007867">
    <property type="entry name" value="GMC_OxRtase_C"/>
</dbReference>
<keyword evidence="5" id="KW-1185">Reference proteome</keyword>
<protein>
    <recommendedName>
        <fullName evidence="3">Glucose-methanol-choline oxidoreductase N-terminal domain-containing protein</fullName>
    </recommendedName>
</protein>
<evidence type="ECO:0000256" key="2">
    <source>
        <dbReference type="PIRSR" id="PIRSR000137-2"/>
    </source>
</evidence>
<reference evidence="4 5" key="1">
    <citation type="submission" date="2019-04" db="EMBL/GenBank/DDBJ databases">
        <title>Friends and foes A comparative genomics study of 23 Aspergillus species from section Flavi.</title>
        <authorList>
            <consortium name="DOE Joint Genome Institute"/>
            <person name="Kjaerbolling I."/>
            <person name="Vesth T."/>
            <person name="Frisvad J.C."/>
            <person name="Nybo J.L."/>
            <person name="Theobald S."/>
            <person name="Kildgaard S."/>
            <person name="Isbrandt T."/>
            <person name="Kuo A."/>
            <person name="Sato A."/>
            <person name="Lyhne E.K."/>
            <person name="Kogle M.E."/>
            <person name="Wiebenga A."/>
            <person name="Kun R.S."/>
            <person name="Lubbers R.J."/>
            <person name="Makela M.R."/>
            <person name="Barry K."/>
            <person name="Chovatia M."/>
            <person name="Clum A."/>
            <person name="Daum C."/>
            <person name="Haridas S."/>
            <person name="He G."/>
            <person name="LaButti K."/>
            <person name="Lipzen A."/>
            <person name="Mondo S."/>
            <person name="Riley R."/>
            <person name="Salamov A."/>
            <person name="Simmons B.A."/>
            <person name="Magnuson J.K."/>
            <person name="Henrissat B."/>
            <person name="Mortensen U.H."/>
            <person name="Larsen T.O."/>
            <person name="Devries R.P."/>
            <person name="Grigoriev I.V."/>
            <person name="Machida M."/>
            <person name="Baker S.E."/>
            <person name="Andersen M.R."/>
        </authorList>
    </citation>
    <scope>NUCLEOTIDE SEQUENCE [LARGE SCALE GENOMIC DNA]</scope>
    <source>
        <strain evidence="4 5">IBT 18842</strain>
    </source>
</reference>
<dbReference type="OrthoDB" id="269227at2759"/>
<dbReference type="PROSITE" id="PS00624">
    <property type="entry name" value="GMC_OXRED_2"/>
    <property type="match status" value="1"/>
</dbReference>
<dbReference type="Proteomes" id="UP000325780">
    <property type="component" value="Unassembled WGS sequence"/>
</dbReference>
<evidence type="ECO:0000256" key="1">
    <source>
        <dbReference type="ARBA" id="ARBA00010790"/>
    </source>
</evidence>
<dbReference type="Gene3D" id="3.50.50.60">
    <property type="entry name" value="FAD/NAD(P)-binding domain"/>
    <property type="match status" value="1"/>
</dbReference>
<dbReference type="Pfam" id="PF00732">
    <property type="entry name" value="GMC_oxred_N"/>
    <property type="match status" value="1"/>
</dbReference>
<evidence type="ECO:0000313" key="5">
    <source>
        <dbReference type="Proteomes" id="UP000325780"/>
    </source>
</evidence>
<evidence type="ECO:0000259" key="3">
    <source>
        <dbReference type="PROSITE" id="PS00624"/>
    </source>
</evidence>
<evidence type="ECO:0000313" key="4">
    <source>
        <dbReference type="EMBL" id="KAE8155158.1"/>
    </source>
</evidence>
<feature type="domain" description="Glucose-methanol-choline oxidoreductase N-terminal" evidence="3">
    <location>
        <begin position="280"/>
        <end position="294"/>
    </location>
</feature>
<name>A0A5N6U974_ASPAV</name>
<dbReference type="Pfam" id="PF05199">
    <property type="entry name" value="GMC_oxred_C"/>
    <property type="match status" value="1"/>
</dbReference>
<dbReference type="PIRSF" id="PIRSF000137">
    <property type="entry name" value="Alcohol_oxidase"/>
    <property type="match status" value="1"/>
</dbReference>
<accession>A0A5N6U974</accession>
<dbReference type="EMBL" id="ML742024">
    <property type="protein sequence ID" value="KAE8155158.1"/>
    <property type="molecule type" value="Genomic_DNA"/>
</dbReference>
<sequence length="613" mass="67090">MTVTTRSYDYVIVGAGVGGLVLASRLSEDPNVNVLVVEAGPNHMGDLRVETPGMLGAIIGNPEFDWDYLTEPQVHANNRQMAQPRGRMVGGSSAINFSIVMYPTRANFEAWESLGNEGWGPDAMAPYLRKFHTYAPPSEDTRTLLSVDKYMKAESQGRQGPVPVSHPDVYTPYNQAWEETFAQLGWSSHADPIAGRKVGSFTPPLSVDRSNGQRGHAGAYYSREVAQRPNLHLLAETMVQRVCLDTGADGQVTANGIEIRTKDGKIQDITAAREVIVCGGSLNSPQLLELSGVGAPEVLKKHNIPVVLDLPGVGENLQDHCFSVVNFEVAEGQMSADVVRDHNVLQSLVQLYEQTRSGPLTGMPVSVAYLPPVDHNGQLSKERVQELLDQHLNDATVEASAPGRQKQYKLLQEMLLDDQTGSAQYMFLPMQVNLKPGVSTVSYALTKDLPENYIAIMVLHNHPFSRGSIHIRSTDPNEKPIYDPKFLSHPLDLEILARQSQYLDRIVATEPFASLVKPGARVPNNATDLSDLDHAKEVVKDRLFHCFHPVGTCAMMPVELGGVVNSELKVHGTRNLRVVDASIFPLETAGNIQATTYAVAERAADIIRGNVSK</sequence>
<keyword evidence="2" id="KW-0285">Flavoprotein</keyword>
<organism evidence="4 5">
    <name type="scientific">Aspergillus avenaceus</name>
    <dbReference type="NCBI Taxonomy" id="36643"/>
    <lineage>
        <taxon>Eukaryota</taxon>
        <taxon>Fungi</taxon>
        <taxon>Dikarya</taxon>
        <taxon>Ascomycota</taxon>
        <taxon>Pezizomycotina</taxon>
        <taxon>Eurotiomycetes</taxon>
        <taxon>Eurotiomycetidae</taxon>
        <taxon>Eurotiales</taxon>
        <taxon>Aspergillaceae</taxon>
        <taxon>Aspergillus</taxon>
        <taxon>Aspergillus subgen. Circumdati</taxon>
    </lineage>
</organism>